<dbReference type="Gene3D" id="2.60.40.10">
    <property type="entry name" value="Immunoglobulins"/>
    <property type="match status" value="5"/>
</dbReference>
<feature type="domain" description="Ig-like" evidence="7">
    <location>
        <begin position="220"/>
        <end position="301"/>
    </location>
</feature>
<dbReference type="Proteomes" id="UP001487740">
    <property type="component" value="Unassembled WGS sequence"/>
</dbReference>
<dbReference type="PANTHER" id="PTHR11640">
    <property type="entry name" value="NEPHRIN"/>
    <property type="match status" value="1"/>
</dbReference>
<evidence type="ECO:0000256" key="4">
    <source>
        <dbReference type="ARBA" id="ARBA00023180"/>
    </source>
</evidence>
<feature type="domain" description="Ig-like" evidence="7">
    <location>
        <begin position="120"/>
        <end position="214"/>
    </location>
</feature>
<name>A0AAW0UTR1_SCYPA</name>
<dbReference type="GO" id="GO:0005911">
    <property type="term" value="C:cell-cell junction"/>
    <property type="evidence" value="ECO:0007669"/>
    <property type="project" value="TreeGrafter"/>
</dbReference>
<dbReference type="InterPro" id="IPR051275">
    <property type="entry name" value="Cell_adhesion_signaling"/>
</dbReference>
<evidence type="ECO:0000259" key="7">
    <source>
        <dbReference type="PROSITE" id="PS50835"/>
    </source>
</evidence>
<reference evidence="8 9" key="1">
    <citation type="submission" date="2023-03" db="EMBL/GenBank/DDBJ databases">
        <title>High-quality genome of Scylla paramamosain provides insights in environmental adaptation.</title>
        <authorList>
            <person name="Zhang L."/>
        </authorList>
    </citation>
    <scope>NUCLEOTIDE SEQUENCE [LARGE SCALE GENOMIC DNA]</scope>
    <source>
        <strain evidence="8">LZ_2023a</strain>
        <tissue evidence="8">Muscle</tissue>
    </source>
</reference>
<dbReference type="EMBL" id="JARAKH010000008">
    <property type="protein sequence ID" value="KAK8401687.1"/>
    <property type="molecule type" value="Genomic_DNA"/>
</dbReference>
<comment type="subcellular location">
    <subcellularLocation>
        <location evidence="1">Membrane</location>
        <topology evidence="1">Single-pass type I membrane protein</topology>
    </subcellularLocation>
</comment>
<feature type="region of interest" description="Disordered" evidence="6">
    <location>
        <begin position="490"/>
        <end position="557"/>
    </location>
</feature>
<dbReference type="PANTHER" id="PTHR11640:SF31">
    <property type="entry name" value="IRREGULAR CHIASM C-ROUGHEST PROTEIN-RELATED"/>
    <property type="match status" value="1"/>
</dbReference>
<feature type="compositionally biased region" description="Polar residues" evidence="6">
    <location>
        <begin position="490"/>
        <end position="506"/>
    </location>
</feature>
<evidence type="ECO:0000256" key="6">
    <source>
        <dbReference type="SAM" id="MobiDB-lite"/>
    </source>
</evidence>
<dbReference type="GO" id="GO:0005886">
    <property type="term" value="C:plasma membrane"/>
    <property type="evidence" value="ECO:0007669"/>
    <property type="project" value="TreeGrafter"/>
</dbReference>
<dbReference type="Pfam" id="PF13927">
    <property type="entry name" value="Ig_3"/>
    <property type="match status" value="2"/>
</dbReference>
<evidence type="ECO:0000313" key="8">
    <source>
        <dbReference type="EMBL" id="KAK8401687.1"/>
    </source>
</evidence>
<organism evidence="8 9">
    <name type="scientific">Scylla paramamosain</name>
    <name type="common">Mud crab</name>
    <dbReference type="NCBI Taxonomy" id="85552"/>
    <lineage>
        <taxon>Eukaryota</taxon>
        <taxon>Metazoa</taxon>
        <taxon>Ecdysozoa</taxon>
        <taxon>Arthropoda</taxon>
        <taxon>Crustacea</taxon>
        <taxon>Multicrustacea</taxon>
        <taxon>Malacostraca</taxon>
        <taxon>Eumalacostraca</taxon>
        <taxon>Eucarida</taxon>
        <taxon>Decapoda</taxon>
        <taxon>Pleocyemata</taxon>
        <taxon>Brachyura</taxon>
        <taxon>Eubrachyura</taxon>
        <taxon>Portunoidea</taxon>
        <taxon>Portunidae</taxon>
        <taxon>Portuninae</taxon>
        <taxon>Scylla</taxon>
    </lineage>
</organism>
<evidence type="ECO:0000256" key="2">
    <source>
        <dbReference type="ARBA" id="ARBA00023136"/>
    </source>
</evidence>
<feature type="domain" description="Ig-like" evidence="7">
    <location>
        <begin position="13"/>
        <end position="115"/>
    </location>
</feature>
<dbReference type="GO" id="GO:0050839">
    <property type="term" value="F:cell adhesion molecule binding"/>
    <property type="evidence" value="ECO:0007669"/>
    <property type="project" value="TreeGrafter"/>
</dbReference>
<keyword evidence="2" id="KW-0472">Membrane</keyword>
<dbReference type="Pfam" id="PF00047">
    <property type="entry name" value="ig"/>
    <property type="match status" value="2"/>
</dbReference>
<dbReference type="InterPro" id="IPR007110">
    <property type="entry name" value="Ig-like_dom"/>
</dbReference>
<dbReference type="InterPro" id="IPR013783">
    <property type="entry name" value="Ig-like_fold"/>
</dbReference>
<evidence type="ECO:0000256" key="5">
    <source>
        <dbReference type="ARBA" id="ARBA00023319"/>
    </source>
</evidence>
<dbReference type="CDD" id="cd00096">
    <property type="entry name" value="Ig"/>
    <property type="match status" value="2"/>
</dbReference>
<dbReference type="InterPro" id="IPR013151">
    <property type="entry name" value="Immunoglobulin_dom"/>
</dbReference>
<dbReference type="SUPFAM" id="SSF48726">
    <property type="entry name" value="Immunoglobulin"/>
    <property type="match status" value="4"/>
</dbReference>
<dbReference type="AlphaFoldDB" id="A0AAW0UTR1"/>
<evidence type="ECO:0000313" key="9">
    <source>
        <dbReference type="Proteomes" id="UP001487740"/>
    </source>
</evidence>
<comment type="caution">
    <text evidence="8">The sequence shown here is derived from an EMBL/GenBank/DDBJ whole genome shotgun (WGS) entry which is preliminary data.</text>
</comment>
<dbReference type="SMART" id="SM00408">
    <property type="entry name" value="IGc2"/>
    <property type="match status" value="5"/>
</dbReference>
<dbReference type="InterPro" id="IPR003599">
    <property type="entry name" value="Ig_sub"/>
</dbReference>
<dbReference type="InterPro" id="IPR036179">
    <property type="entry name" value="Ig-like_dom_sf"/>
</dbReference>
<dbReference type="SMART" id="SM00409">
    <property type="entry name" value="IG"/>
    <property type="match status" value="5"/>
</dbReference>
<feature type="domain" description="Ig-like" evidence="7">
    <location>
        <begin position="377"/>
        <end position="471"/>
    </location>
</feature>
<evidence type="ECO:0000256" key="3">
    <source>
        <dbReference type="ARBA" id="ARBA00023157"/>
    </source>
</evidence>
<accession>A0AAW0UTR1</accession>
<keyword evidence="5" id="KW-0393">Immunoglobulin domain</keyword>
<dbReference type="InterPro" id="IPR003598">
    <property type="entry name" value="Ig_sub2"/>
</dbReference>
<dbReference type="Pfam" id="PF08205">
    <property type="entry name" value="C2-set_2"/>
    <property type="match status" value="1"/>
</dbReference>
<dbReference type="InterPro" id="IPR013162">
    <property type="entry name" value="CD80_C2-set"/>
</dbReference>
<dbReference type="PROSITE" id="PS50835">
    <property type="entry name" value="IG_LIKE"/>
    <property type="match status" value="5"/>
</dbReference>
<keyword evidence="3" id="KW-1015">Disulfide bond</keyword>
<dbReference type="GO" id="GO:0098609">
    <property type="term" value="P:cell-cell adhesion"/>
    <property type="evidence" value="ECO:0007669"/>
    <property type="project" value="TreeGrafter"/>
</dbReference>
<keyword evidence="9" id="KW-1185">Reference proteome</keyword>
<proteinExistence type="predicted"/>
<protein>
    <recommendedName>
        <fullName evidence="7">Ig-like domain-containing protein</fullName>
    </recommendedName>
</protein>
<feature type="domain" description="Ig-like" evidence="7">
    <location>
        <begin position="307"/>
        <end position="358"/>
    </location>
</feature>
<sequence length="691" mass="74983">MGGSAIQIMGGEPERAQRFATQPTPQTAVIGSTVVLPCRVINKMGHLQWTKNGFGLGTERELFGFSRYAMIGSDDEGDFSLRIQPVNLLDDGLYQCQVSASDGVPGIRSRAARLTVHVPPDPPVLTPAALNATAGVPVTLVCESSGGRPAPEIQWMDNSKRETIRTGSSVETQPLEDGMRVRVRSHLTFTPRRAHHNSSLTCLTSNQALSSPLTSVYFPPEVRLRARSPLLVEGDDATFVCSAKANPDVLTYRWYHNSEILPNETSRTLTLRRITRSFHQDSVSCEVSNTVGSAKKTLNVQGRDGGDGKEVTLRCDVNSHPPPTITWLREASTQVLGTGRDLVVTVGSTTAGLYVCVARVRGFPDLRGTVRVLVKGPPTIVSAGEQEGRMGDTVSLECSTVSIPSPIRVTWTYNGREIDLSDPRYEVMVDRQEEGLRNVLVIHDADTHDFGAYNCSVVNEYGVARKQIRLNEEIFHQPSSIPATFQCFSKPSNRWQSSPPSLTTYPQDPPPTHSRTHHPIPTQLPSPKTQKKAKRTTSNCHGLASRPESTSGARRHTATAVTATLAAALWRRGAEEWGRKEGEGEGDRIKGSGSCSPPYHPALTAITPTHPSLLLPLLDYSSHCSPAAGTPTTPILSHRLLVTTPPLLLQQPIPTSPGPPHAATPSQQRNITAKLSLSSVITPHLNALHCL</sequence>
<gene>
    <name evidence="8" type="ORF">O3P69_001069</name>
</gene>
<evidence type="ECO:0000256" key="1">
    <source>
        <dbReference type="ARBA" id="ARBA00004479"/>
    </source>
</evidence>
<keyword evidence="4" id="KW-0325">Glycoprotein</keyword>